<reference evidence="4" key="2">
    <citation type="journal article" date="2024" name="Antonie Van Leeuwenhoek">
        <title>Roseihalotalea indica gen. nov., sp. nov., a halophilic Bacteroidetes from mesopelagic Southwest Indian Ocean with higher carbohydrate metabolic potential.</title>
        <authorList>
            <person name="Chen B."/>
            <person name="Zhang M."/>
            <person name="Lin D."/>
            <person name="Ye J."/>
            <person name="Tang K."/>
        </authorList>
    </citation>
    <scope>NUCLEOTIDE SEQUENCE</scope>
    <source>
        <strain evidence="4">TK19036</strain>
    </source>
</reference>
<dbReference type="InterPro" id="IPR006860">
    <property type="entry name" value="FecR"/>
</dbReference>
<feature type="domain" description="FecR protein" evidence="2">
    <location>
        <begin position="97"/>
        <end position="189"/>
    </location>
</feature>
<accession>A0AA49JFU6</accession>
<evidence type="ECO:0000313" key="4">
    <source>
        <dbReference type="EMBL" id="WKN38936.1"/>
    </source>
</evidence>
<dbReference type="PANTHER" id="PTHR30273:SF2">
    <property type="entry name" value="PROTEIN FECR"/>
    <property type="match status" value="1"/>
</dbReference>
<feature type="domain" description="Protein FecR C-terminal" evidence="3">
    <location>
        <begin position="239"/>
        <end position="306"/>
    </location>
</feature>
<reference evidence="4" key="1">
    <citation type="journal article" date="2023" name="Comput. Struct. Biotechnol. J.">
        <title>Discovery of a novel marine Bacteroidetes with a rich repertoire of carbohydrate-active enzymes.</title>
        <authorList>
            <person name="Chen B."/>
            <person name="Liu G."/>
            <person name="Chen Q."/>
            <person name="Wang H."/>
            <person name="Liu L."/>
            <person name="Tang K."/>
        </authorList>
    </citation>
    <scope>NUCLEOTIDE SEQUENCE</scope>
    <source>
        <strain evidence="4">TK19036</strain>
    </source>
</reference>
<dbReference type="InterPro" id="IPR032508">
    <property type="entry name" value="FecR_C"/>
</dbReference>
<dbReference type="Pfam" id="PF16344">
    <property type="entry name" value="FecR_C"/>
    <property type="match status" value="1"/>
</dbReference>
<dbReference type="Pfam" id="PF04773">
    <property type="entry name" value="FecR"/>
    <property type="match status" value="1"/>
</dbReference>
<evidence type="ECO:0000259" key="2">
    <source>
        <dbReference type="Pfam" id="PF04773"/>
    </source>
</evidence>
<evidence type="ECO:0000259" key="3">
    <source>
        <dbReference type="Pfam" id="PF16344"/>
    </source>
</evidence>
<dbReference type="InterPro" id="IPR012373">
    <property type="entry name" value="Ferrdict_sens_TM"/>
</dbReference>
<protein>
    <submittedName>
        <fullName evidence="4">FecR domain-containing protein</fullName>
    </submittedName>
</protein>
<proteinExistence type="predicted"/>
<dbReference type="EMBL" id="CP120682">
    <property type="protein sequence ID" value="WKN38936.1"/>
    <property type="molecule type" value="Genomic_DNA"/>
</dbReference>
<feature type="transmembrane region" description="Helical" evidence="1">
    <location>
        <begin position="62"/>
        <end position="81"/>
    </location>
</feature>
<dbReference type="Gene3D" id="3.55.50.30">
    <property type="match status" value="1"/>
</dbReference>
<dbReference type="Gene3D" id="2.60.120.1440">
    <property type="match status" value="1"/>
</dbReference>
<evidence type="ECO:0000256" key="1">
    <source>
        <dbReference type="SAM" id="Phobius"/>
    </source>
</evidence>
<keyword evidence="1" id="KW-0472">Membrane</keyword>
<gene>
    <name evidence="4" type="ORF">K4G66_09500</name>
</gene>
<keyword evidence="1" id="KW-0812">Transmembrane</keyword>
<dbReference type="PIRSF" id="PIRSF018266">
    <property type="entry name" value="FecR"/>
    <property type="match status" value="1"/>
</dbReference>
<dbReference type="PANTHER" id="PTHR30273">
    <property type="entry name" value="PERIPLASMIC SIGNAL SENSOR AND SIGMA FACTOR ACTIVATOR FECR-RELATED"/>
    <property type="match status" value="1"/>
</dbReference>
<keyword evidence="1" id="KW-1133">Transmembrane helix</keyword>
<dbReference type="GO" id="GO:0016989">
    <property type="term" value="F:sigma factor antagonist activity"/>
    <property type="evidence" value="ECO:0007669"/>
    <property type="project" value="TreeGrafter"/>
</dbReference>
<organism evidence="4">
    <name type="scientific">Roseihalotalea indica</name>
    <dbReference type="NCBI Taxonomy" id="2867963"/>
    <lineage>
        <taxon>Bacteria</taxon>
        <taxon>Pseudomonadati</taxon>
        <taxon>Bacteroidota</taxon>
        <taxon>Cytophagia</taxon>
        <taxon>Cytophagales</taxon>
        <taxon>Catalimonadaceae</taxon>
        <taxon>Roseihalotalea</taxon>
    </lineage>
</organism>
<sequence>MKNGNYQDVWEDILDETALRFMMDEKSYPMKNSTRVFQKIDRAISTQQKKDTFIAKPRRQTFRVAATISLALVALVTLILINKNYLFQSPLVWMQENTTSNQRKGIQLEDGTQIWLNAGSQLRFPEKFGAAQRVVYLQGEAFFQVAEDSLRPFVVHTKDIHTTVLGTSFNIDFHDKENLEVTVTTGKVKVDQIDSLTENERALAVLTPNQQLTFNQRTHQSDIHEVEAADYLVWREESLTFKNTPMQQVARMLEQYYNQPIAFENEAIWHCQLTATFHRTESFEKVLNTISTISDISYKIRNHTVYLAGEGCDLAQ</sequence>
<name>A0AA49JFU6_9BACT</name>
<dbReference type="AlphaFoldDB" id="A0AA49JFU6"/>